<dbReference type="AlphaFoldDB" id="A0A2S6EXD7"/>
<evidence type="ECO:0000313" key="1">
    <source>
        <dbReference type="EMBL" id="PPK29816.1"/>
    </source>
</evidence>
<dbReference type="OrthoDB" id="5643093at2"/>
<protein>
    <submittedName>
        <fullName evidence="1">Uncharacterized protein</fullName>
    </submittedName>
</protein>
<accession>A0A2S6EXD7</accession>
<dbReference type="EMBL" id="PQWY01000016">
    <property type="protein sequence ID" value="PPK29816.1"/>
    <property type="molecule type" value="Genomic_DNA"/>
</dbReference>
<reference evidence="1 2" key="1">
    <citation type="submission" date="2018-02" db="EMBL/GenBank/DDBJ databases">
        <title>Draft genome sequences of four Legionella pneumophila clinical strains isolated in Ontario.</title>
        <authorList>
            <person name="Fortuna A."/>
            <person name="Ramnarine R."/>
            <person name="Li A."/>
            <person name="Frantz C."/>
            <person name="Mallo G."/>
        </authorList>
    </citation>
    <scope>NUCLEOTIDE SEQUENCE [LARGE SCALE GENOMIC DNA]</scope>
    <source>
        <strain evidence="1 2">LG61</strain>
    </source>
</reference>
<organism evidence="1 2">
    <name type="scientific">Legionella pneumophila</name>
    <dbReference type="NCBI Taxonomy" id="446"/>
    <lineage>
        <taxon>Bacteria</taxon>
        <taxon>Pseudomonadati</taxon>
        <taxon>Pseudomonadota</taxon>
        <taxon>Gammaproteobacteria</taxon>
        <taxon>Legionellales</taxon>
        <taxon>Legionellaceae</taxon>
        <taxon>Legionella</taxon>
    </lineage>
</organism>
<dbReference type="RefSeq" id="WP_027227413.1">
    <property type="nucleotide sequence ID" value="NZ_CP017601.1"/>
</dbReference>
<dbReference type="Proteomes" id="UP000239239">
    <property type="component" value="Unassembled WGS sequence"/>
</dbReference>
<name>A0A2S6EXD7_LEGPN</name>
<proteinExistence type="predicted"/>
<sequence>MRSRTEKLSSKRSIINHDHLITDEVCMIGIYREGGDLSIYAESPEGIEHFSINRGNNLDMVILPHTLVGTWRHHQLLRTVEQAAQIRTLRIRSHDYIEQSVTRTELEQFKEVFMLACKEEISNQPEIEDYLQTALGKLHGEAEMTYKPKFTEQCSIL</sequence>
<evidence type="ECO:0000313" key="2">
    <source>
        <dbReference type="Proteomes" id="UP000239239"/>
    </source>
</evidence>
<gene>
    <name evidence="1" type="ORF">C3928_12180</name>
</gene>
<comment type="caution">
    <text evidence="1">The sequence shown here is derived from an EMBL/GenBank/DDBJ whole genome shotgun (WGS) entry which is preliminary data.</text>
</comment>